<keyword evidence="2" id="KW-1185">Reference proteome</keyword>
<dbReference type="Proteomes" id="UP001277972">
    <property type="component" value="Unassembled WGS sequence"/>
</dbReference>
<sequence>MFEKVKPAGTKTDEEIVKLSTVLANVVFVLILIPIITIALDALGMQVIANPIKFVLNQVLAIVPNIFVAIILVLVGYYLAKLLGNLLINLLKGTGINNIYGLLNLKQEGQAVPFDLAKIFGTAVKVLVLLFFTVEALHLLHLNVLNTIGAAIISYLPFLVSGLLILIGGLMVDLHFPLV</sequence>
<name>A0ACC6M4S0_9BACI</name>
<proteinExistence type="predicted"/>
<dbReference type="EMBL" id="JAWZSR010000004">
    <property type="protein sequence ID" value="MDX8045919.1"/>
    <property type="molecule type" value="Genomic_DNA"/>
</dbReference>
<evidence type="ECO:0000313" key="1">
    <source>
        <dbReference type="EMBL" id="MDX8045919.1"/>
    </source>
</evidence>
<protein>
    <submittedName>
        <fullName evidence="1">Uncharacterized protein</fullName>
    </submittedName>
</protein>
<comment type="caution">
    <text evidence="1">The sequence shown here is derived from an EMBL/GenBank/DDBJ whole genome shotgun (WGS) entry which is preliminary data.</text>
</comment>
<evidence type="ECO:0000313" key="2">
    <source>
        <dbReference type="Proteomes" id="UP001277972"/>
    </source>
</evidence>
<reference evidence="1" key="1">
    <citation type="submission" date="2023-11" db="EMBL/GenBank/DDBJ databases">
        <title>Gracilibacillus pellucida a moderately halophilic bacterium isolated from saline soil in Xinjiang province.</title>
        <authorList>
            <person name="Zhang Z."/>
            <person name="Tan F."/>
            <person name="Wang Y."/>
            <person name="Xia M."/>
        </authorList>
    </citation>
    <scope>NUCLEOTIDE SEQUENCE</scope>
    <source>
        <strain evidence="1">S3-1-1</strain>
    </source>
</reference>
<gene>
    <name evidence="1" type="ORF">SH601_07925</name>
</gene>
<accession>A0ACC6M4S0</accession>
<organism evidence="1 2">
    <name type="scientific">Gracilibacillus pellucidus</name>
    <dbReference type="NCBI Taxonomy" id="3095368"/>
    <lineage>
        <taxon>Bacteria</taxon>
        <taxon>Bacillati</taxon>
        <taxon>Bacillota</taxon>
        <taxon>Bacilli</taxon>
        <taxon>Bacillales</taxon>
        <taxon>Bacillaceae</taxon>
        <taxon>Gracilibacillus</taxon>
    </lineage>
</organism>